<name>A0A1M5KRV8_9FLAO</name>
<sequence>MPNGANDWKSENALIKKAKLYKIDSYFNKCLQP</sequence>
<gene>
    <name evidence="1" type="ORF">SAMN05443633_11766</name>
</gene>
<keyword evidence="2" id="KW-1185">Reference proteome</keyword>
<evidence type="ECO:0000313" key="1">
    <source>
        <dbReference type="EMBL" id="SHG55475.1"/>
    </source>
</evidence>
<dbReference type="STRING" id="1416778.SAMN05443633_11766"/>
<dbReference type="EMBL" id="FQUT01000017">
    <property type="protein sequence ID" value="SHG55475.1"/>
    <property type="molecule type" value="Genomic_DNA"/>
</dbReference>
<protein>
    <submittedName>
        <fullName evidence="1">Uncharacterized protein</fullName>
    </submittedName>
</protein>
<organism evidence="1 2">
    <name type="scientific">Chryseobacterium arachidis</name>
    <dbReference type="NCBI Taxonomy" id="1416778"/>
    <lineage>
        <taxon>Bacteria</taxon>
        <taxon>Pseudomonadati</taxon>
        <taxon>Bacteroidota</taxon>
        <taxon>Flavobacteriia</taxon>
        <taxon>Flavobacteriales</taxon>
        <taxon>Weeksellaceae</taxon>
        <taxon>Chryseobacterium group</taxon>
        <taxon>Chryseobacterium</taxon>
    </lineage>
</organism>
<evidence type="ECO:0000313" key="2">
    <source>
        <dbReference type="Proteomes" id="UP000184518"/>
    </source>
</evidence>
<proteinExistence type="predicted"/>
<accession>A0A1M5KRV8</accession>
<dbReference type="Proteomes" id="UP000184518">
    <property type="component" value="Unassembled WGS sequence"/>
</dbReference>
<reference evidence="2" key="1">
    <citation type="submission" date="2016-11" db="EMBL/GenBank/DDBJ databases">
        <authorList>
            <person name="Varghese N."/>
            <person name="Submissions S."/>
        </authorList>
    </citation>
    <scope>NUCLEOTIDE SEQUENCE [LARGE SCALE GENOMIC DNA]</scope>
    <source>
        <strain evidence="2">DSM 27619</strain>
    </source>
</reference>
<dbReference type="AlphaFoldDB" id="A0A1M5KRV8"/>